<feature type="DNA-binding region" description="Homeobox" evidence="4">
    <location>
        <begin position="24"/>
        <end position="74"/>
    </location>
</feature>
<proteinExistence type="predicted"/>
<comment type="caution">
    <text evidence="8">The sequence shown here is derived from an EMBL/GenBank/DDBJ whole genome shotgun (WGS) entry which is preliminary data.</text>
</comment>
<feature type="region of interest" description="Disordered" evidence="6">
    <location>
        <begin position="409"/>
        <end position="483"/>
    </location>
</feature>
<evidence type="ECO:0000256" key="2">
    <source>
        <dbReference type="ARBA" id="ARBA00023155"/>
    </source>
</evidence>
<keyword evidence="2 4" id="KW-0371">Homeobox</keyword>
<keyword evidence="1 4" id="KW-0238">DNA-binding</keyword>
<dbReference type="InterPro" id="IPR009057">
    <property type="entry name" value="Homeodomain-like_sf"/>
</dbReference>
<gene>
    <name evidence="8" type="ORF">BZA70DRAFT_279748</name>
</gene>
<dbReference type="Proteomes" id="UP001498771">
    <property type="component" value="Unassembled WGS sequence"/>
</dbReference>
<evidence type="ECO:0000256" key="1">
    <source>
        <dbReference type="ARBA" id="ARBA00023125"/>
    </source>
</evidence>
<dbReference type="GeneID" id="90038344"/>
<feature type="compositionally biased region" description="Polar residues" evidence="6">
    <location>
        <begin position="365"/>
        <end position="378"/>
    </location>
</feature>
<evidence type="ECO:0000256" key="3">
    <source>
        <dbReference type="ARBA" id="ARBA00023242"/>
    </source>
</evidence>
<accession>A0ABR1F4D8</accession>
<dbReference type="InterPro" id="IPR017970">
    <property type="entry name" value="Homeobox_CS"/>
</dbReference>
<evidence type="ECO:0000259" key="7">
    <source>
        <dbReference type="PROSITE" id="PS50071"/>
    </source>
</evidence>
<protein>
    <recommendedName>
        <fullName evidence="7">Homeobox domain-containing protein</fullName>
    </recommendedName>
</protein>
<feature type="compositionally biased region" description="Polar residues" evidence="6">
    <location>
        <begin position="593"/>
        <end position="610"/>
    </location>
</feature>
<feature type="compositionally biased region" description="Low complexity" evidence="6">
    <location>
        <begin position="557"/>
        <end position="573"/>
    </location>
</feature>
<dbReference type="Pfam" id="PF00046">
    <property type="entry name" value="Homeodomain"/>
    <property type="match status" value="1"/>
</dbReference>
<dbReference type="PROSITE" id="PS50071">
    <property type="entry name" value="HOMEOBOX_2"/>
    <property type="match status" value="1"/>
</dbReference>
<evidence type="ECO:0000256" key="4">
    <source>
        <dbReference type="PROSITE-ProRule" id="PRU00108"/>
    </source>
</evidence>
<dbReference type="InterPro" id="IPR001356">
    <property type="entry name" value="HD"/>
</dbReference>
<feature type="compositionally biased region" description="Basic residues" evidence="6">
    <location>
        <begin position="350"/>
        <end position="364"/>
    </location>
</feature>
<sequence>MPPLTSSRPVVELDECARALNLTHAHVANLELAFAENPRPNATVRDTISDQLHIAPRVVQLWFTDRRRRMKDEKEYEASRVEMILAQASASGPSEQSKYQPVIFQQQQQYQQQPQQPQFQHQQHQHQHQHQQQQQQPAEFQFDHDRPSTPSPSTSAESPGQLQTSSMASAYPPVTPIKTPDKHHTPIRRHSKSVSQVGPVTPARLVTADSGLSPQYVSPADSSYASVDRSMAAASAAGLYGLSPYQQPPSSAGYFFQPQHSPVYVTSQPGTPYTVSKIGNSPASQFSSQQMMSPIPLQRTYSTPLLVELDLQYQHQQVQRQFQQHQAAQAGGNMFSPLASQVSGSESKLAARRRRPLPSVRLHRSQSYSSAPQSNPLPLTSAPPYVANFAPSIMSGASPARQQLIAPPPMMMSLDSHSGDMPGSMRRSKSVSFVTSQPPSRSRKSSIGGRGNNSGGSIGSSVSSISQTDTIDGMLPMTPITPMTSISNSLQELEFGSDGAGRREYKRLRAQSKGDGSRDGDFAEDDAEFRKVAAGSQYGLLPPHGASLQREESPKYATASRQTSQPQSQPQQRLFLDTSSAAATIGSEPMVGTPNSSRSGSVASTPSVQPASLHPPSPYSGRQSPYAPGSAPVSGYPITPVSLNAVTPTSVAAYPGLDNASVASTNTAISSSVDNAYYTIDQEQHQNPTLDTESSSIHQTAAELFLSGELSPFDADGQPAGEAGVMAMDDISTLEENQRFLMLSRRLDDLGIYGYGVLHDFL</sequence>
<evidence type="ECO:0000313" key="8">
    <source>
        <dbReference type="EMBL" id="KAK7204676.1"/>
    </source>
</evidence>
<dbReference type="EMBL" id="JBBJBU010000007">
    <property type="protein sequence ID" value="KAK7204676.1"/>
    <property type="molecule type" value="Genomic_DNA"/>
</dbReference>
<dbReference type="PROSITE" id="PS00027">
    <property type="entry name" value="HOMEOBOX_1"/>
    <property type="match status" value="1"/>
</dbReference>
<dbReference type="Gene3D" id="1.10.10.60">
    <property type="entry name" value="Homeodomain-like"/>
    <property type="match status" value="1"/>
</dbReference>
<evidence type="ECO:0000256" key="5">
    <source>
        <dbReference type="RuleBase" id="RU000682"/>
    </source>
</evidence>
<feature type="region of interest" description="Disordered" evidence="6">
    <location>
        <begin position="536"/>
        <end position="631"/>
    </location>
</feature>
<reference evidence="8 9" key="1">
    <citation type="submission" date="2024-03" db="EMBL/GenBank/DDBJ databases">
        <title>Genome-scale model development and genomic sequencing of the oleaginous clade Lipomyces.</title>
        <authorList>
            <consortium name="Lawrence Berkeley National Laboratory"/>
            <person name="Czajka J.J."/>
            <person name="Han Y."/>
            <person name="Kim J."/>
            <person name="Mondo S.J."/>
            <person name="Hofstad B.A."/>
            <person name="Robles A."/>
            <person name="Haridas S."/>
            <person name="Riley R."/>
            <person name="LaButti K."/>
            <person name="Pangilinan J."/>
            <person name="Andreopoulos W."/>
            <person name="Lipzen A."/>
            <person name="Yan J."/>
            <person name="Wang M."/>
            <person name="Ng V."/>
            <person name="Grigoriev I.V."/>
            <person name="Spatafora J.W."/>
            <person name="Magnuson J.K."/>
            <person name="Baker S.E."/>
            <person name="Pomraning K.R."/>
        </authorList>
    </citation>
    <scope>NUCLEOTIDE SEQUENCE [LARGE SCALE GENOMIC DNA]</scope>
    <source>
        <strain evidence="8 9">Phaff 52-87</strain>
    </source>
</reference>
<evidence type="ECO:0000256" key="6">
    <source>
        <dbReference type="SAM" id="MobiDB-lite"/>
    </source>
</evidence>
<feature type="region of interest" description="Disordered" evidence="6">
    <location>
        <begin position="335"/>
        <end position="379"/>
    </location>
</feature>
<keyword evidence="3 4" id="KW-0539">Nucleus</keyword>
<dbReference type="SUPFAM" id="SSF46689">
    <property type="entry name" value="Homeodomain-like"/>
    <property type="match status" value="1"/>
</dbReference>
<feature type="compositionally biased region" description="Low complexity" evidence="6">
    <location>
        <begin position="105"/>
        <end position="122"/>
    </location>
</feature>
<organism evidence="8 9">
    <name type="scientific">Myxozyma melibiosi</name>
    <dbReference type="NCBI Taxonomy" id="54550"/>
    <lineage>
        <taxon>Eukaryota</taxon>
        <taxon>Fungi</taxon>
        <taxon>Dikarya</taxon>
        <taxon>Ascomycota</taxon>
        <taxon>Saccharomycotina</taxon>
        <taxon>Lipomycetes</taxon>
        <taxon>Lipomycetales</taxon>
        <taxon>Lipomycetaceae</taxon>
        <taxon>Myxozyma</taxon>
    </lineage>
</organism>
<dbReference type="RefSeq" id="XP_064767709.1">
    <property type="nucleotide sequence ID" value="XM_064912832.1"/>
</dbReference>
<feature type="compositionally biased region" description="Gly residues" evidence="6">
    <location>
        <begin position="448"/>
        <end position="458"/>
    </location>
</feature>
<dbReference type="SMART" id="SM00389">
    <property type="entry name" value="HOX"/>
    <property type="match status" value="1"/>
</dbReference>
<feature type="domain" description="Homeobox" evidence="7">
    <location>
        <begin position="22"/>
        <end position="73"/>
    </location>
</feature>
<evidence type="ECO:0000313" key="9">
    <source>
        <dbReference type="Proteomes" id="UP001498771"/>
    </source>
</evidence>
<dbReference type="CDD" id="cd00086">
    <property type="entry name" value="homeodomain"/>
    <property type="match status" value="1"/>
</dbReference>
<feature type="region of interest" description="Disordered" evidence="6">
    <location>
        <begin position="105"/>
        <end position="199"/>
    </location>
</feature>
<name>A0ABR1F4D8_9ASCO</name>
<comment type="subcellular location">
    <subcellularLocation>
        <location evidence="4 5">Nucleus</location>
    </subcellularLocation>
</comment>
<feature type="compositionally biased region" description="Polar residues" evidence="6">
    <location>
        <begin position="430"/>
        <end position="439"/>
    </location>
</feature>
<keyword evidence="9" id="KW-1185">Reference proteome</keyword>